<dbReference type="SMART" id="SM01381">
    <property type="entry name" value="7TM_GPCR_Srsx"/>
    <property type="match status" value="1"/>
</dbReference>
<dbReference type="Proteomes" id="UP000283509">
    <property type="component" value="Unassembled WGS sequence"/>
</dbReference>
<accession>A0A3R7PJV0</accession>
<dbReference type="InterPro" id="IPR017452">
    <property type="entry name" value="GPCR_Rhodpsn_7TM"/>
</dbReference>
<reference evidence="13 14" key="1">
    <citation type="submission" date="2018-04" db="EMBL/GenBank/DDBJ databases">
        <authorList>
            <person name="Zhang X."/>
            <person name="Yuan J."/>
            <person name="Li F."/>
            <person name="Xiang J."/>
        </authorList>
    </citation>
    <scope>NUCLEOTIDE SEQUENCE [LARGE SCALE GENOMIC DNA]</scope>
    <source>
        <tissue evidence="13">Muscle</tissue>
    </source>
</reference>
<dbReference type="InterPro" id="IPR000611">
    <property type="entry name" value="NPY_rcpt"/>
</dbReference>
<dbReference type="PRINTS" id="PR01012">
    <property type="entry name" value="NRPEPTIDEYR"/>
</dbReference>
<evidence type="ECO:0000256" key="4">
    <source>
        <dbReference type="ARBA" id="ARBA00022989"/>
    </source>
</evidence>
<dbReference type="EMBL" id="QCYY01002621">
    <property type="protein sequence ID" value="ROT68912.1"/>
    <property type="molecule type" value="Genomic_DNA"/>
</dbReference>
<evidence type="ECO:0000259" key="12">
    <source>
        <dbReference type="PROSITE" id="PS50262"/>
    </source>
</evidence>
<dbReference type="PRINTS" id="PR00237">
    <property type="entry name" value="GPCRRHODOPSN"/>
</dbReference>
<evidence type="ECO:0000256" key="5">
    <source>
        <dbReference type="ARBA" id="ARBA00023040"/>
    </source>
</evidence>
<keyword evidence="14" id="KW-1185">Reference proteome</keyword>
<dbReference type="InterPro" id="IPR000276">
    <property type="entry name" value="GPCR_Rhodpsn"/>
</dbReference>
<evidence type="ECO:0000313" key="13">
    <source>
        <dbReference type="EMBL" id="ROT68912.1"/>
    </source>
</evidence>
<feature type="transmembrane region" description="Helical" evidence="11">
    <location>
        <begin position="299"/>
        <end position="317"/>
    </location>
</feature>
<evidence type="ECO:0000256" key="2">
    <source>
        <dbReference type="ARBA" id="ARBA00010663"/>
    </source>
</evidence>
<dbReference type="AlphaFoldDB" id="A0A3R7PJV0"/>
<comment type="caution">
    <text evidence="13">The sequence shown here is derived from an EMBL/GenBank/DDBJ whole genome shotgun (WGS) entry which is preliminary data.</text>
</comment>
<sequence length="451" mass="51044">MDVISETYGEMPNLDDDDFAEDKPSNFDLLTLTNLDSNLTNLAHNFSWLLNASESLNIDLIKKFQRNRRVDDEAYYSLIVCYSLLIILGATGNSLVVVAVIRKPAMRTARNVFIINLAISDLLLCLITMPLTLVELLSQYWPLGDLPFLCKLVGTLQATCIFVSTISITAIALDRYQVIVYPTKDSLKTVGAVLTLLLIWKVSFILALPNFIWRTLKHHVVNLPDLYSVNFCFEDWPMEHGRGYYSVFVIVVQYCLPIVTVSVSYAMICRKLRFRLENSSVRNSKKTEREDKRMKKTNTLLISIALIFCLSWLPLNLYNLIVDFYNPFGDDMEKLLIVYAVCHMMGMSSACSNPLMYGWLNDNFRKEFLEIFRLICPRCCKEKPKGQRQPTSSAPGKVGAKSQAPLPSPRGGDERPMVLYTKASQGEEANGNCAPKEDVTYITQVVTNATL</sequence>
<proteinExistence type="inferred from homology"/>
<organism evidence="13 14">
    <name type="scientific">Penaeus vannamei</name>
    <name type="common">Whiteleg shrimp</name>
    <name type="synonym">Litopenaeus vannamei</name>
    <dbReference type="NCBI Taxonomy" id="6689"/>
    <lineage>
        <taxon>Eukaryota</taxon>
        <taxon>Metazoa</taxon>
        <taxon>Ecdysozoa</taxon>
        <taxon>Arthropoda</taxon>
        <taxon>Crustacea</taxon>
        <taxon>Multicrustacea</taxon>
        <taxon>Malacostraca</taxon>
        <taxon>Eumalacostraca</taxon>
        <taxon>Eucarida</taxon>
        <taxon>Decapoda</taxon>
        <taxon>Dendrobranchiata</taxon>
        <taxon>Penaeoidea</taxon>
        <taxon>Penaeidae</taxon>
        <taxon>Penaeus</taxon>
    </lineage>
</organism>
<dbReference type="PANTHER" id="PTHR24235:SF30">
    <property type="entry name" value="NEUROPEPTIDE F RECEPTOR"/>
    <property type="match status" value="1"/>
</dbReference>
<gene>
    <name evidence="13" type="ORF">C7M84_012907</name>
</gene>
<keyword evidence="6 11" id="KW-0472">Membrane</keyword>
<feature type="transmembrane region" description="Helical" evidence="11">
    <location>
        <begin position="244"/>
        <end position="268"/>
    </location>
</feature>
<evidence type="ECO:0000256" key="8">
    <source>
        <dbReference type="ARBA" id="ARBA00023224"/>
    </source>
</evidence>
<dbReference type="Gene3D" id="1.20.1070.10">
    <property type="entry name" value="Rhodopsin 7-helix transmembrane proteins"/>
    <property type="match status" value="1"/>
</dbReference>
<keyword evidence="5 9" id="KW-0297">G-protein coupled receptor</keyword>
<dbReference type="PANTHER" id="PTHR24235">
    <property type="entry name" value="NEUROPEPTIDE Y RECEPTOR"/>
    <property type="match status" value="1"/>
</dbReference>
<name>A0A3R7PJV0_PENVA</name>
<evidence type="ECO:0000256" key="9">
    <source>
        <dbReference type="RuleBase" id="RU000688"/>
    </source>
</evidence>
<dbReference type="GO" id="GO:0004983">
    <property type="term" value="F:neuropeptide Y receptor activity"/>
    <property type="evidence" value="ECO:0007669"/>
    <property type="project" value="InterPro"/>
</dbReference>
<feature type="transmembrane region" description="Helical" evidence="11">
    <location>
        <begin position="74"/>
        <end position="101"/>
    </location>
</feature>
<evidence type="ECO:0000256" key="7">
    <source>
        <dbReference type="ARBA" id="ARBA00023170"/>
    </source>
</evidence>
<evidence type="ECO:0000313" key="14">
    <source>
        <dbReference type="Proteomes" id="UP000283509"/>
    </source>
</evidence>
<dbReference type="PROSITE" id="PS00237">
    <property type="entry name" value="G_PROTEIN_RECEP_F1_1"/>
    <property type="match status" value="1"/>
</dbReference>
<evidence type="ECO:0000256" key="6">
    <source>
        <dbReference type="ARBA" id="ARBA00023136"/>
    </source>
</evidence>
<keyword evidence="7 9" id="KW-0675">Receptor</keyword>
<comment type="subcellular location">
    <subcellularLocation>
        <location evidence="1">Membrane</location>
        <topology evidence="1">Multi-pass membrane protein</topology>
    </subcellularLocation>
</comment>
<feature type="transmembrane region" description="Helical" evidence="11">
    <location>
        <begin position="337"/>
        <end position="360"/>
    </location>
</feature>
<dbReference type="Pfam" id="PF00001">
    <property type="entry name" value="7tm_1"/>
    <property type="match status" value="1"/>
</dbReference>
<feature type="region of interest" description="Disordered" evidence="10">
    <location>
        <begin position="382"/>
        <end position="416"/>
    </location>
</feature>
<protein>
    <submittedName>
        <fullName evidence="13">Putative neuropeptide Y receptor</fullName>
    </submittedName>
</protein>
<dbReference type="GO" id="GO:0016020">
    <property type="term" value="C:membrane"/>
    <property type="evidence" value="ECO:0007669"/>
    <property type="project" value="UniProtKB-SubCell"/>
</dbReference>
<feature type="transmembrane region" description="Helical" evidence="11">
    <location>
        <begin position="154"/>
        <end position="173"/>
    </location>
</feature>
<dbReference type="FunFam" id="1.20.1070.10:FF:000373">
    <property type="entry name" value="Neuropeptide F receptor"/>
    <property type="match status" value="1"/>
</dbReference>
<reference evidence="13 14" key="2">
    <citation type="submission" date="2019-01" db="EMBL/GenBank/DDBJ databases">
        <title>The decoding of complex shrimp genome reveals the adaptation for benthos swimmer, frequently molting mechanism and breeding impact on genome.</title>
        <authorList>
            <person name="Sun Y."/>
            <person name="Gao Y."/>
            <person name="Yu Y."/>
        </authorList>
    </citation>
    <scope>NUCLEOTIDE SEQUENCE [LARGE SCALE GENOMIC DNA]</scope>
    <source>
        <tissue evidence="13">Muscle</tissue>
    </source>
</reference>
<evidence type="ECO:0000256" key="10">
    <source>
        <dbReference type="SAM" id="MobiDB-lite"/>
    </source>
</evidence>
<dbReference type="OrthoDB" id="9046662at2759"/>
<dbReference type="PROSITE" id="PS50262">
    <property type="entry name" value="G_PROTEIN_RECEP_F1_2"/>
    <property type="match status" value="1"/>
</dbReference>
<dbReference type="CDD" id="cd15203">
    <property type="entry name" value="7tmA_NPYR-like"/>
    <property type="match status" value="1"/>
</dbReference>
<dbReference type="SUPFAM" id="SSF81321">
    <property type="entry name" value="Family A G protein-coupled receptor-like"/>
    <property type="match status" value="1"/>
</dbReference>
<evidence type="ECO:0000256" key="11">
    <source>
        <dbReference type="SAM" id="Phobius"/>
    </source>
</evidence>
<feature type="transmembrane region" description="Helical" evidence="11">
    <location>
        <begin position="113"/>
        <end position="134"/>
    </location>
</feature>
<keyword evidence="8 9" id="KW-0807">Transducer</keyword>
<evidence type="ECO:0000256" key="1">
    <source>
        <dbReference type="ARBA" id="ARBA00004141"/>
    </source>
</evidence>
<feature type="domain" description="G-protein coupled receptors family 1 profile" evidence="12">
    <location>
        <begin position="92"/>
        <end position="357"/>
    </location>
</feature>
<keyword evidence="4 11" id="KW-1133">Transmembrane helix</keyword>
<keyword evidence="3 9" id="KW-0812">Transmembrane</keyword>
<feature type="transmembrane region" description="Helical" evidence="11">
    <location>
        <begin position="193"/>
        <end position="213"/>
    </location>
</feature>
<evidence type="ECO:0000256" key="3">
    <source>
        <dbReference type="ARBA" id="ARBA00022692"/>
    </source>
</evidence>
<comment type="similarity">
    <text evidence="2 9">Belongs to the G-protein coupled receptor 1 family.</text>
</comment>